<keyword evidence="4" id="KW-0963">Cytoplasm</keyword>
<dbReference type="EMBL" id="AONH01000001">
    <property type="protein sequence ID" value="KGM89596.1"/>
    <property type="molecule type" value="Genomic_DNA"/>
</dbReference>
<comment type="catalytic activity">
    <reaction evidence="4">
        <text>a 2'-deoxyribonucleoside 5'-triphosphate + H2O = a 2'-deoxyribonucleoside 5'-phosphate + diphosphate + H(+)</text>
        <dbReference type="Rhea" id="RHEA:44644"/>
        <dbReference type="ChEBI" id="CHEBI:15377"/>
        <dbReference type="ChEBI" id="CHEBI:15378"/>
        <dbReference type="ChEBI" id="CHEBI:33019"/>
        <dbReference type="ChEBI" id="CHEBI:61560"/>
        <dbReference type="ChEBI" id="CHEBI:65317"/>
        <dbReference type="EC" id="3.6.1.9"/>
    </reaction>
</comment>
<reference evidence="5 6" key="1">
    <citation type="submission" date="2013-01" db="EMBL/GenBank/DDBJ databases">
        <authorList>
            <person name="Fiebig A."/>
            <person name="Goeker M."/>
            <person name="Klenk H.-P.P."/>
        </authorList>
    </citation>
    <scope>NUCLEOTIDE SEQUENCE [LARGE SCALE GENOMIC DNA]</scope>
    <source>
        <strain evidence="5 6">DSM 17069</strain>
    </source>
</reference>
<dbReference type="eggNOG" id="COG0424">
    <property type="taxonomic scope" value="Bacteria"/>
</dbReference>
<keyword evidence="2 4" id="KW-0378">Hydrolase</keyword>
<comment type="function">
    <text evidence="4">Nucleoside triphosphate pyrophosphatase. May have a dual role in cell division arrest and in preventing the incorporation of modified nucleotides into cellular nucleic acids.</text>
</comment>
<dbReference type="HAMAP" id="MF_00528">
    <property type="entry name" value="Maf"/>
    <property type="match status" value="1"/>
</dbReference>
<comment type="cofactor">
    <cofactor evidence="1 4">
        <name>a divalent metal cation</name>
        <dbReference type="ChEBI" id="CHEBI:60240"/>
    </cofactor>
</comment>
<dbReference type="NCBIfam" id="TIGR00172">
    <property type="entry name" value="maf"/>
    <property type="match status" value="1"/>
</dbReference>
<dbReference type="GO" id="GO:0009117">
    <property type="term" value="P:nucleotide metabolic process"/>
    <property type="evidence" value="ECO:0007669"/>
    <property type="project" value="UniProtKB-KW"/>
</dbReference>
<sequence length="199" mass="21575">MNAPLILASGSAIRQSLLRNAGLAFETATPRVDEESVRAALLAEGAKPRDIADALAELKATKISARHPAALVIGCDQVLDLGGTLLSKPETVDEARAQLSAMRGKRHDLLSAVVICQAGRPLWRHIGTARMTVRPFSDDWLDGYLSRNWPDIADSVGAYKLEAEGVRLFSRVDGDYFTVLGLPLLDLLSFLTLRGDLQQ</sequence>
<comment type="similarity">
    <text evidence="4">Belongs to the Maf family.</text>
</comment>
<comment type="caution">
    <text evidence="5">The sequence shown here is derived from an EMBL/GenBank/DDBJ whole genome shotgun (WGS) entry which is preliminary data.</text>
</comment>
<dbReference type="CDD" id="cd00555">
    <property type="entry name" value="Maf"/>
    <property type="match status" value="1"/>
</dbReference>
<dbReference type="EC" id="3.6.1.9" evidence="4"/>
<dbReference type="OrthoDB" id="9813962at2"/>
<dbReference type="PATRIC" id="fig|1288298.3.peg.187"/>
<dbReference type="InterPro" id="IPR003697">
    <property type="entry name" value="Maf-like"/>
</dbReference>
<accession>A0A0A0HRK7</accession>
<dbReference type="PIRSF" id="PIRSF006305">
    <property type="entry name" value="Maf"/>
    <property type="match status" value="1"/>
</dbReference>
<evidence type="ECO:0000256" key="1">
    <source>
        <dbReference type="ARBA" id="ARBA00001968"/>
    </source>
</evidence>
<dbReference type="GO" id="GO:0005737">
    <property type="term" value="C:cytoplasm"/>
    <property type="evidence" value="ECO:0007669"/>
    <property type="project" value="UniProtKB-SubCell"/>
</dbReference>
<dbReference type="RefSeq" id="WP_037276197.1">
    <property type="nucleotide sequence ID" value="NZ_KN293991.1"/>
</dbReference>
<dbReference type="Proteomes" id="UP000030021">
    <property type="component" value="Unassembled WGS sequence"/>
</dbReference>
<comment type="caution">
    <text evidence="4">Lacks conserved residue(s) required for the propagation of feature annotation.</text>
</comment>
<protein>
    <recommendedName>
        <fullName evidence="4">Nucleoside triphosphate pyrophosphatase</fullName>
        <ecNumber evidence="4">3.6.1.9</ecNumber>
    </recommendedName>
    <alternativeName>
        <fullName evidence="4">Nucleotide pyrophosphatase</fullName>
        <shortName evidence="4">Nucleotide PPase</shortName>
    </alternativeName>
</protein>
<comment type="subcellular location">
    <subcellularLocation>
        <location evidence="4">Cytoplasm</location>
    </subcellularLocation>
</comment>
<evidence type="ECO:0000313" key="6">
    <source>
        <dbReference type="Proteomes" id="UP000030021"/>
    </source>
</evidence>
<dbReference type="SUPFAM" id="SSF52972">
    <property type="entry name" value="ITPase-like"/>
    <property type="match status" value="1"/>
</dbReference>
<gene>
    <name evidence="5" type="ORF">rosmuc_00189</name>
</gene>
<keyword evidence="3 4" id="KW-0546">Nucleotide metabolism</keyword>
<dbReference type="InterPro" id="IPR029001">
    <property type="entry name" value="ITPase-like_fam"/>
</dbReference>
<proteinExistence type="inferred from homology"/>
<feature type="active site" description="Proton acceptor" evidence="4">
    <location>
        <position position="76"/>
    </location>
</feature>
<dbReference type="PANTHER" id="PTHR43213:SF5">
    <property type="entry name" value="BIFUNCTIONAL DTTP_UTP PYROPHOSPHATASE_METHYLTRANSFERASE PROTEIN-RELATED"/>
    <property type="match status" value="1"/>
</dbReference>
<name>A0A0A0HRK7_9RHOB</name>
<evidence type="ECO:0000256" key="4">
    <source>
        <dbReference type="HAMAP-Rule" id="MF_00528"/>
    </source>
</evidence>
<comment type="catalytic activity">
    <reaction evidence="4">
        <text>a ribonucleoside 5'-triphosphate + H2O = a ribonucleoside 5'-phosphate + diphosphate + H(+)</text>
        <dbReference type="Rhea" id="RHEA:23996"/>
        <dbReference type="ChEBI" id="CHEBI:15377"/>
        <dbReference type="ChEBI" id="CHEBI:15378"/>
        <dbReference type="ChEBI" id="CHEBI:33019"/>
        <dbReference type="ChEBI" id="CHEBI:58043"/>
        <dbReference type="ChEBI" id="CHEBI:61557"/>
        <dbReference type="EC" id="3.6.1.9"/>
    </reaction>
</comment>
<dbReference type="Gene3D" id="3.90.950.10">
    <property type="match status" value="1"/>
</dbReference>
<dbReference type="STRING" id="215743.ROSMUCSMR3_02064"/>
<dbReference type="GO" id="GO:0047429">
    <property type="term" value="F:nucleoside triphosphate diphosphatase activity"/>
    <property type="evidence" value="ECO:0007669"/>
    <property type="project" value="UniProtKB-EC"/>
</dbReference>
<dbReference type="HOGENOM" id="CLU_040416_1_1_5"/>
<dbReference type="Pfam" id="PF02545">
    <property type="entry name" value="Maf"/>
    <property type="match status" value="1"/>
</dbReference>
<dbReference type="PANTHER" id="PTHR43213">
    <property type="entry name" value="BIFUNCTIONAL DTTP/UTP PYROPHOSPHATASE/METHYLTRANSFERASE PROTEIN-RELATED"/>
    <property type="match status" value="1"/>
</dbReference>
<evidence type="ECO:0000313" key="5">
    <source>
        <dbReference type="EMBL" id="KGM89596.1"/>
    </source>
</evidence>
<dbReference type="AlphaFoldDB" id="A0A0A0HRK7"/>
<evidence type="ECO:0000256" key="3">
    <source>
        <dbReference type="ARBA" id="ARBA00023080"/>
    </source>
</evidence>
<organism evidence="5 6">
    <name type="scientific">Roseovarius mucosus DSM 17069</name>
    <dbReference type="NCBI Taxonomy" id="1288298"/>
    <lineage>
        <taxon>Bacteria</taxon>
        <taxon>Pseudomonadati</taxon>
        <taxon>Pseudomonadota</taxon>
        <taxon>Alphaproteobacteria</taxon>
        <taxon>Rhodobacterales</taxon>
        <taxon>Roseobacteraceae</taxon>
        <taxon>Roseovarius</taxon>
    </lineage>
</organism>
<evidence type="ECO:0000256" key="2">
    <source>
        <dbReference type="ARBA" id="ARBA00022801"/>
    </source>
</evidence>